<organism evidence="1 2">
    <name type="scientific">Biomphalaria pfeifferi</name>
    <name type="common">Bloodfluke planorb</name>
    <name type="synonym">Freshwater snail</name>
    <dbReference type="NCBI Taxonomy" id="112525"/>
    <lineage>
        <taxon>Eukaryota</taxon>
        <taxon>Metazoa</taxon>
        <taxon>Spiralia</taxon>
        <taxon>Lophotrochozoa</taxon>
        <taxon>Mollusca</taxon>
        <taxon>Gastropoda</taxon>
        <taxon>Heterobranchia</taxon>
        <taxon>Euthyneura</taxon>
        <taxon>Panpulmonata</taxon>
        <taxon>Hygrophila</taxon>
        <taxon>Lymnaeoidea</taxon>
        <taxon>Planorbidae</taxon>
        <taxon>Biomphalaria</taxon>
    </lineage>
</organism>
<dbReference type="AlphaFoldDB" id="A0AAD8B149"/>
<evidence type="ECO:0000313" key="1">
    <source>
        <dbReference type="EMBL" id="KAK0046096.1"/>
    </source>
</evidence>
<reference evidence="1" key="1">
    <citation type="journal article" date="2023" name="PLoS Negl. Trop. Dis.">
        <title>A genome sequence for Biomphalaria pfeifferi, the major vector snail for the human-infecting parasite Schistosoma mansoni.</title>
        <authorList>
            <person name="Bu L."/>
            <person name="Lu L."/>
            <person name="Laidemitt M.R."/>
            <person name="Zhang S.M."/>
            <person name="Mutuku M."/>
            <person name="Mkoji G."/>
            <person name="Steinauer M."/>
            <person name="Loker E.S."/>
        </authorList>
    </citation>
    <scope>NUCLEOTIDE SEQUENCE</scope>
    <source>
        <strain evidence="1">KasaAsao</strain>
    </source>
</reference>
<gene>
    <name evidence="1" type="ORF">Bpfe_024415</name>
</gene>
<name>A0AAD8B149_BIOPF</name>
<dbReference type="EMBL" id="JASAOG010000170">
    <property type="protein sequence ID" value="KAK0046096.1"/>
    <property type="molecule type" value="Genomic_DNA"/>
</dbReference>
<comment type="caution">
    <text evidence="1">The sequence shown here is derived from an EMBL/GenBank/DDBJ whole genome shotgun (WGS) entry which is preliminary data.</text>
</comment>
<protein>
    <submittedName>
        <fullName evidence="1">Uncharacterized protein</fullName>
    </submittedName>
</protein>
<proteinExistence type="predicted"/>
<sequence length="100" mass="11017">MPITLSHLDQTNRSYRPVVNTHPGVTINNEYITRLTGRGEWMEDSGLTTINVYHFSDVGAGAGIKTKWRLGGYLTGSIKKSQWVIKTVASSPFAPLDPPT</sequence>
<dbReference type="Proteomes" id="UP001233172">
    <property type="component" value="Unassembled WGS sequence"/>
</dbReference>
<evidence type="ECO:0000313" key="2">
    <source>
        <dbReference type="Proteomes" id="UP001233172"/>
    </source>
</evidence>
<keyword evidence="2" id="KW-1185">Reference proteome</keyword>
<accession>A0AAD8B149</accession>
<reference evidence="1" key="2">
    <citation type="submission" date="2023-04" db="EMBL/GenBank/DDBJ databases">
        <authorList>
            <person name="Bu L."/>
            <person name="Lu L."/>
            <person name="Laidemitt M.R."/>
            <person name="Zhang S.M."/>
            <person name="Mutuku M."/>
            <person name="Mkoji G."/>
            <person name="Steinauer M."/>
            <person name="Loker E.S."/>
        </authorList>
    </citation>
    <scope>NUCLEOTIDE SEQUENCE</scope>
    <source>
        <strain evidence="1">KasaAsao</strain>
        <tissue evidence="1">Whole Snail</tissue>
    </source>
</reference>